<keyword evidence="5" id="KW-1185">Reference proteome</keyword>
<keyword evidence="1 2" id="KW-0732">Signal</keyword>
<evidence type="ECO:0000256" key="1">
    <source>
        <dbReference type="ARBA" id="ARBA00022729"/>
    </source>
</evidence>
<dbReference type="InterPro" id="IPR003961">
    <property type="entry name" value="FN3_dom"/>
</dbReference>
<dbReference type="Pfam" id="PF18962">
    <property type="entry name" value="Por_Secre_tail"/>
    <property type="match status" value="1"/>
</dbReference>
<accession>A0A0A2M0C6</accession>
<organism evidence="4 5">
    <name type="scientific">Flavobacterium rivuli WB 3.3-2 = DSM 21788</name>
    <dbReference type="NCBI Taxonomy" id="1121895"/>
    <lineage>
        <taxon>Bacteria</taxon>
        <taxon>Pseudomonadati</taxon>
        <taxon>Bacteroidota</taxon>
        <taxon>Flavobacteriia</taxon>
        <taxon>Flavobacteriales</taxon>
        <taxon>Flavobacteriaceae</taxon>
        <taxon>Flavobacterium</taxon>
    </lineage>
</organism>
<feature type="signal peptide" evidence="2">
    <location>
        <begin position="1"/>
        <end position="19"/>
    </location>
</feature>
<dbReference type="Gene3D" id="2.60.40.10">
    <property type="entry name" value="Immunoglobulins"/>
    <property type="match status" value="2"/>
</dbReference>
<dbReference type="OrthoDB" id="975384at2"/>
<name>A0A0A2M0C6_9FLAO</name>
<gene>
    <name evidence="4" type="ORF">Q765_18080</name>
</gene>
<dbReference type="PROSITE" id="PS50853">
    <property type="entry name" value="FN3"/>
    <property type="match status" value="2"/>
</dbReference>
<dbReference type="SMART" id="SM00060">
    <property type="entry name" value="FN3"/>
    <property type="match status" value="2"/>
</dbReference>
<evidence type="ECO:0000259" key="3">
    <source>
        <dbReference type="PROSITE" id="PS50853"/>
    </source>
</evidence>
<evidence type="ECO:0000313" key="4">
    <source>
        <dbReference type="EMBL" id="KGO85051.1"/>
    </source>
</evidence>
<dbReference type="Proteomes" id="UP000030152">
    <property type="component" value="Unassembled WGS sequence"/>
</dbReference>
<dbReference type="eggNOG" id="COG3291">
    <property type="taxonomic scope" value="Bacteria"/>
</dbReference>
<feature type="domain" description="Fibronectin type-III" evidence="3">
    <location>
        <begin position="186"/>
        <end position="275"/>
    </location>
</feature>
<dbReference type="InterPro" id="IPR036116">
    <property type="entry name" value="FN3_sf"/>
</dbReference>
<dbReference type="InterPro" id="IPR013783">
    <property type="entry name" value="Ig-like_fold"/>
</dbReference>
<dbReference type="RefSeq" id="WP_020212048.1">
    <property type="nucleotide sequence ID" value="NZ_JRLX01000028.1"/>
</dbReference>
<dbReference type="Gene3D" id="2.60.120.260">
    <property type="entry name" value="Galactose-binding domain-like"/>
    <property type="match status" value="1"/>
</dbReference>
<dbReference type="Pfam" id="PF00041">
    <property type="entry name" value="fn3"/>
    <property type="match status" value="1"/>
</dbReference>
<dbReference type="AlphaFoldDB" id="A0A0A2M0C6"/>
<dbReference type="CDD" id="cd00063">
    <property type="entry name" value="FN3"/>
    <property type="match status" value="2"/>
</dbReference>
<evidence type="ECO:0000256" key="2">
    <source>
        <dbReference type="SAM" id="SignalP"/>
    </source>
</evidence>
<comment type="caution">
    <text evidence="4">The sequence shown here is derived from an EMBL/GenBank/DDBJ whole genome shotgun (WGS) entry which is preliminary data.</text>
</comment>
<sequence length="618" mass="68696">MKKITFLLLLSLATQLIEAQECSPVTLPYTENFDNVVFPALPECTSIQTISGTDWVTGHGFHNPTDFMLQYIGNDEDADSWFFTRPITLIAGQYYKLKYTYWTHSNETSQNFKVTLGTAPNAEGVMTIITQHTDVSGTLSTTTMAPAISVAETGTYYIGINALSEANQGDLIIDNIEINSWGSCERPLQSRVSNVSDTGALVSWMNSQTMETVSGYTYAYSTTNSTPLNGTFTANNNIQLTNLEPNTTYYFFVRTNCGPVDSDWNSFLTFTTAPCPAVNLPYTIDFESSTAPAFDECLTPVGNETYMPYVENNPGYGFTSNTLTIPSSVNVNGSLQLISRGVYLEQGKYYRVSYKYGLNTANTSATLRAWMKDNYNISNLNSTTFNIGWHQQVEDNSPHLYSLNTLTPLRSGIQYFSFEAYSISSEEKVYVDNFLVEELLCEKPELPTLSPVNTSTVFISWAIPNLVTEGVAYRYQYNNSTSDTPPSEGTNTSNTTVRLNNLTPDTTYYLFVRTSVDQTVFSDWITIPYTTTGIILENNAAVKSNVITFPNPVKDILTINGTDTIDKVELYNITGQLIYSNKINAKDAVVHMEKFAAGVYTLSVYSNGAIKKQTIIKQ</sequence>
<dbReference type="EMBL" id="JRLX01000028">
    <property type="protein sequence ID" value="KGO85051.1"/>
    <property type="molecule type" value="Genomic_DNA"/>
</dbReference>
<dbReference type="STRING" id="1121895.GCA_000378485_00922"/>
<proteinExistence type="predicted"/>
<evidence type="ECO:0000313" key="5">
    <source>
        <dbReference type="Proteomes" id="UP000030152"/>
    </source>
</evidence>
<dbReference type="InterPro" id="IPR026444">
    <property type="entry name" value="Secre_tail"/>
</dbReference>
<dbReference type="NCBIfam" id="TIGR04183">
    <property type="entry name" value="Por_Secre_tail"/>
    <property type="match status" value="1"/>
</dbReference>
<reference evidence="4 5" key="1">
    <citation type="submission" date="2013-09" db="EMBL/GenBank/DDBJ databases">
        <authorList>
            <person name="Zeng Z."/>
            <person name="Chen C."/>
        </authorList>
    </citation>
    <scope>NUCLEOTIDE SEQUENCE [LARGE SCALE GENOMIC DNA]</scope>
    <source>
        <strain evidence="4 5">WB 3.3-2</strain>
    </source>
</reference>
<feature type="domain" description="Fibronectin type-III" evidence="3">
    <location>
        <begin position="443"/>
        <end position="535"/>
    </location>
</feature>
<dbReference type="Gene3D" id="2.60.120.200">
    <property type="match status" value="1"/>
</dbReference>
<feature type="chain" id="PRO_5002002569" description="Fibronectin type-III domain-containing protein" evidence="2">
    <location>
        <begin position="20"/>
        <end position="618"/>
    </location>
</feature>
<dbReference type="SUPFAM" id="SSF49265">
    <property type="entry name" value="Fibronectin type III"/>
    <property type="match status" value="1"/>
</dbReference>
<protein>
    <recommendedName>
        <fullName evidence="3">Fibronectin type-III domain-containing protein</fullName>
    </recommendedName>
</protein>